<dbReference type="SUPFAM" id="SSF51110">
    <property type="entry name" value="alpha-D-mannose-specific plant lectins"/>
    <property type="match status" value="1"/>
</dbReference>
<keyword evidence="13" id="KW-1133">Transmembrane helix</keyword>
<dbReference type="GO" id="GO:0030246">
    <property type="term" value="F:carbohydrate binding"/>
    <property type="evidence" value="ECO:0007669"/>
    <property type="project" value="UniProtKB-KW"/>
</dbReference>
<keyword evidence="9" id="KW-0430">Lectin</keyword>
<evidence type="ECO:0000256" key="8">
    <source>
        <dbReference type="ARBA" id="ARBA00022729"/>
    </source>
</evidence>
<reference evidence="24" key="1">
    <citation type="journal article" date="2014" name="Nat. Genet.">
        <title>A reference genome for common bean and genome-wide analysis of dual domestications.</title>
        <authorList>
            <person name="Schmutz J."/>
            <person name="McClean P.E."/>
            <person name="Mamidi S."/>
            <person name="Wu G.A."/>
            <person name="Cannon S.B."/>
            <person name="Grimwood J."/>
            <person name="Jenkins J."/>
            <person name="Shu S."/>
            <person name="Song Q."/>
            <person name="Chavarro C."/>
            <person name="Torres-Torres M."/>
            <person name="Geffroy V."/>
            <person name="Moghaddam S.M."/>
            <person name="Gao D."/>
            <person name="Abernathy B."/>
            <person name="Barry K."/>
            <person name="Blair M."/>
            <person name="Brick M.A."/>
            <person name="Chovatia M."/>
            <person name="Gepts P."/>
            <person name="Goodstein D.M."/>
            <person name="Gonzales M."/>
            <person name="Hellsten U."/>
            <person name="Hyten D.L."/>
            <person name="Jia G."/>
            <person name="Kelly J.D."/>
            <person name="Kudrna D."/>
            <person name="Lee R."/>
            <person name="Richard M.M."/>
            <person name="Miklas P.N."/>
            <person name="Osorno J.M."/>
            <person name="Rodrigues J."/>
            <person name="Thareau V."/>
            <person name="Urrea C.A."/>
            <person name="Wang M."/>
            <person name="Yu Y."/>
            <person name="Zhang M."/>
            <person name="Wing R.A."/>
            <person name="Cregan P.B."/>
            <person name="Rokhsar D.S."/>
            <person name="Jackson S.A."/>
        </authorList>
    </citation>
    <scope>NUCLEOTIDE SEQUENCE [LARGE SCALE GENOMIC DNA]</scope>
    <source>
        <strain evidence="24">cv. G19833</strain>
    </source>
</reference>
<evidence type="ECO:0000313" key="24">
    <source>
        <dbReference type="Proteomes" id="UP000000226"/>
    </source>
</evidence>
<dbReference type="CDD" id="cd00028">
    <property type="entry name" value="B_lectin"/>
    <property type="match status" value="1"/>
</dbReference>
<dbReference type="Gramene" id="ESW21920">
    <property type="protein sequence ID" value="ESW21920"/>
    <property type="gene ID" value="PHAVU_005G110800g"/>
</dbReference>
<dbReference type="FunFam" id="2.90.10.10:FF:000009">
    <property type="entry name" value="Receptor-like serine/threonine-protein kinase SD1-8"/>
    <property type="match status" value="1"/>
</dbReference>
<dbReference type="InterPro" id="IPR001480">
    <property type="entry name" value="Bulb-type_lectin_dom"/>
</dbReference>
<gene>
    <name evidence="23" type="ORF">PHAVU_005G110800g</name>
</gene>
<feature type="domain" description="Apple" evidence="22">
    <location>
        <begin position="324"/>
        <end position="419"/>
    </location>
</feature>
<dbReference type="PROSITE" id="PS50927">
    <property type="entry name" value="BULB_LECTIN"/>
    <property type="match status" value="1"/>
</dbReference>
<evidence type="ECO:0000256" key="4">
    <source>
        <dbReference type="ARBA" id="ARBA00022527"/>
    </source>
</evidence>
<dbReference type="GO" id="GO:0004674">
    <property type="term" value="F:protein serine/threonine kinase activity"/>
    <property type="evidence" value="ECO:0007669"/>
    <property type="project" value="UniProtKB-KW"/>
</dbReference>
<evidence type="ECO:0000256" key="15">
    <source>
        <dbReference type="ARBA" id="ARBA00023157"/>
    </source>
</evidence>
<dbReference type="InterPro" id="IPR036426">
    <property type="entry name" value="Bulb-type_lectin_dom_sf"/>
</dbReference>
<sequence length="575" mass="63779">MRSEEVVLSFSLLLLSVPLLCFQICLGVDTLKGTQSITDSGKLVSSNATFELGFFSPPGVSGEKRYLGIWYHKLEPQTVVWVANRDDPVADSSGVFRIAEDGNVVVEYASKSLWSSKLEPSSSTNRTLKLLDSGNLVLTDDSETRCLWESFKNPTDTFLLGMKMDATLSLTCWRDPADPAPGSFTFKMGHRETLVVENQSQLYWTESLDGSGTKISGFLGSDTSLLKNSSNLSCLSSKPYNKKERLLMNSSGEIQLLKWDEDDRQWDKKSSEPASMCDVYDHCGSFGICDANNLNFLTCKCLPGFRPRDEEIRGQGCVRKSTSCIDTNVTFLNLTNIKVRDPDEMHGSETEADCESLCRNITITKCPQSQCQAYSYSSRAEFGRDDGNSTCKIWRGNLSTLVVNGIGGRNLSVLFKRSDIEATAKSCDPCGTYEIPYPLSTGPNCGDPTYNKFNCNELTGNLTFTMPGGNSYEVTWIDEDKRVFYIKVDDSYSCGSRNQNKTPKLPFSLAEPECSKIDGMIKMKWAAAPEPPCRKPPDCENRPHSTCMVTSDGGHRCLCDSHYKWNPTVMICAKG</sequence>
<evidence type="ECO:0000259" key="22">
    <source>
        <dbReference type="PROSITE" id="PS50948"/>
    </source>
</evidence>
<dbReference type="Proteomes" id="UP000000226">
    <property type="component" value="Chromosome 5"/>
</dbReference>
<evidence type="ECO:0000313" key="23">
    <source>
        <dbReference type="EMBL" id="ESW21920.1"/>
    </source>
</evidence>
<protein>
    <recommendedName>
        <fullName evidence="2">non-specific serine/threonine protein kinase</fullName>
        <ecNumber evidence="2">2.7.11.1</ecNumber>
    </recommendedName>
</protein>
<dbReference type="InterPro" id="IPR000858">
    <property type="entry name" value="S_locus_glycoprot_dom"/>
</dbReference>
<dbReference type="PANTHER" id="PTHR32444">
    <property type="entry name" value="BULB-TYPE LECTIN DOMAIN-CONTAINING PROTEIN"/>
    <property type="match status" value="1"/>
</dbReference>
<dbReference type="PANTHER" id="PTHR32444:SF235">
    <property type="entry name" value="OS01G0783900 PROTEIN"/>
    <property type="match status" value="1"/>
</dbReference>
<keyword evidence="15" id="KW-1015">Disulfide bond</keyword>
<feature type="signal peptide" evidence="20">
    <location>
        <begin position="1"/>
        <end position="27"/>
    </location>
</feature>
<keyword evidence="12" id="KW-0067">ATP-binding</keyword>
<dbReference type="GO" id="GO:0048544">
    <property type="term" value="P:recognition of pollen"/>
    <property type="evidence" value="ECO:0007669"/>
    <property type="project" value="InterPro"/>
</dbReference>
<feature type="chain" id="PRO_5004755056" description="non-specific serine/threonine protein kinase" evidence="20">
    <location>
        <begin position="28"/>
        <end position="575"/>
    </location>
</feature>
<evidence type="ECO:0000256" key="12">
    <source>
        <dbReference type="ARBA" id="ARBA00022840"/>
    </source>
</evidence>
<evidence type="ECO:0000256" key="13">
    <source>
        <dbReference type="ARBA" id="ARBA00022989"/>
    </source>
</evidence>
<evidence type="ECO:0000256" key="17">
    <source>
        <dbReference type="ARBA" id="ARBA00023180"/>
    </source>
</evidence>
<evidence type="ECO:0000259" key="21">
    <source>
        <dbReference type="PROSITE" id="PS50927"/>
    </source>
</evidence>
<keyword evidence="24" id="KW-1185">Reference proteome</keyword>
<keyword evidence="14" id="KW-0472">Membrane</keyword>
<dbReference type="PROSITE" id="PS50948">
    <property type="entry name" value="PAN"/>
    <property type="match status" value="1"/>
</dbReference>
<feature type="domain" description="Bulb-type lectin" evidence="21">
    <location>
        <begin position="28"/>
        <end position="151"/>
    </location>
</feature>
<dbReference type="Pfam" id="PF01453">
    <property type="entry name" value="B_lectin"/>
    <property type="match status" value="1"/>
</dbReference>
<evidence type="ECO:0000256" key="1">
    <source>
        <dbReference type="ARBA" id="ARBA00004251"/>
    </source>
</evidence>
<dbReference type="InterPro" id="IPR003609">
    <property type="entry name" value="Pan_app"/>
</dbReference>
<comment type="catalytic activity">
    <reaction evidence="18">
        <text>L-threonyl-[protein] + ATP = O-phospho-L-threonyl-[protein] + ADP + H(+)</text>
        <dbReference type="Rhea" id="RHEA:46608"/>
        <dbReference type="Rhea" id="RHEA-COMP:11060"/>
        <dbReference type="Rhea" id="RHEA-COMP:11605"/>
        <dbReference type="ChEBI" id="CHEBI:15378"/>
        <dbReference type="ChEBI" id="CHEBI:30013"/>
        <dbReference type="ChEBI" id="CHEBI:30616"/>
        <dbReference type="ChEBI" id="CHEBI:61977"/>
        <dbReference type="ChEBI" id="CHEBI:456216"/>
        <dbReference type="EC" id="2.7.11.1"/>
    </reaction>
</comment>
<evidence type="ECO:0000256" key="6">
    <source>
        <dbReference type="ARBA" id="ARBA00022679"/>
    </source>
</evidence>
<evidence type="ECO:0000256" key="11">
    <source>
        <dbReference type="ARBA" id="ARBA00022777"/>
    </source>
</evidence>
<keyword evidence="16" id="KW-0675">Receptor</keyword>
<evidence type="ECO:0000256" key="2">
    <source>
        <dbReference type="ARBA" id="ARBA00012513"/>
    </source>
</evidence>
<dbReference type="Gene3D" id="2.90.10.10">
    <property type="entry name" value="Bulb-type lectin domain"/>
    <property type="match status" value="1"/>
</dbReference>
<keyword evidence="5" id="KW-0597">Phosphoprotein</keyword>
<keyword evidence="8 20" id="KW-0732">Signal</keyword>
<dbReference type="OMA" id="WIWRSEL"/>
<keyword evidence="3" id="KW-1003">Cell membrane</keyword>
<evidence type="ECO:0000256" key="9">
    <source>
        <dbReference type="ARBA" id="ARBA00022734"/>
    </source>
</evidence>
<evidence type="ECO:0000256" key="19">
    <source>
        <dbReference type="ARBA" id="ARBA00048679"/>
    </source>
</evidence>
<comment type="subcellular location">
    <subcellularLocation>
        <location evidence="1">Cell membrane</location>
        <topology evidence="1">Single-pass type I membrane protein</topology>
    </subcellularLocation>
</comment>
<evidence type="ECO:0000256" key="18">
    <source>
        <dbReference type="ARBA" id="ARBA00047899"/>
    </source>
</evidence>
<evidence type="ECO:0000256" key="5">
    <source>
        <dbReference type="ARBA" id="ARBA00022553"/>
    </source>
</evidence>
<evidence type="ECO:0000256" key="20">
    <source>
        <dbReference type="SAM" id="SignalP"/>
    </source>
</evidence>
<dbReference type="EC" id="2.7.11.1" evidence="2"/>
<evidence type="ECO:0000256" key="3">
    <source>
        <dbReference type="ARBA" id="ARBA00022475"/>
    </source>
</evidence>
<organism evidence="23 24">
    <name type="scientific">Phaseolus vulgaris</name>
    <name type="common">Kidney bean</name>
    <name type="synonym">French bean</name>
    <dbReference type="NCBI Taxonomy" id="3885"/>
    <lineage>
        <taxon>Eukaryota</taxon>
        <taxon>Viridiplantae</taxon>
        <taxon>Streptophyta</taxon>
        <taxon>Embryophyta</taxon>
        <taxon>Tracheophyta</taxon>
        <taxon>Spermatophyta</taxon>
        <taxon>Magnoliopsida</taxon>
        <taxon>eudicotyledons</taxon>
        <taxon>Gunneridae</taxon>
        <taxon>Pentapetalae</taxon>
        <taxon>rosids</taxon>
        <taxon>fabids</taxon>
        <taxon>Fabales</taxon>
        <taxon>Fabaceae</taxon>
        <taxon>Papilionoideae</taxon>
        <taxon>50 kb inversion clade</taxon>
        <taxon>NPAAA clade</taxon>
        <taxon>indigoferoid/millettioid clade</taxon>
        <taxon>Phaseoleae</taxon>
        <taxon>Phaseolus</taxon>
    </lineage>
</organism>
<evidence type="ECO:0000256" key="10">
    <source>
        <dbReference type="ARBA" id="ARBA00022741"/>
    </source>
</evidence>
<dbReference type="Pfam" id="PF00954">
    <property type="entry name" value="S_locus_glycop"/>
    <property type="match status" value="1"/>
</dbReference>
<keyword evidence="11" id="KW-0418">Kinase</keyword>
<proteinExistence type="predicted"/>
<dbReference type="SMART" id="SM00108">
    <property type="entry name" value="B_lectin"/>
    <property type="match status" value="1"/>
</dbReference>
<evidence type="ECO:0000256" key="14">
    <source>
        <dbReference type="ARBA" id="ARBA00023136"/>
    </source>
</evidence>
<keyword evidence="4" id="KW-0723">Serine/threonine-protein kinase</keyword>
<keyword evidence="6" id="KW-0808">Transferase</keyword>
<keyword evidence="7" id="KW-0812">Transmembrane</keyword>
<evidence type="ECO:0000256" key="16">
    <source>
        <dbReference type="ARBA" id="ARBA00023170"/>
    </source>
</evidence>
<dbReference type="OrthoDB" id="1741851at2759"/>
<dbReference type="GO" id="GO:0005886">
    <property type="term" value="C:plasma membrane"/>
    <property type="evidence" value="ECO:0007669"/>
    <property type="project" value="UniProtKB-SubCell"/>
</dbReference>
<evidence type="ECO:0000256" key="7">
    <source>
        <dbReference type="ARBA" id="ARBA00022692"/>
    </source>
</evidence>
<name>V7BXZ6_PHAVU</name>
<accession>V7BXZ6</accession>
<keyword evidence="17" id="KW-0325">Glycoprotein</keyword>
<dbReference type="GO" id="GO:0005524">
    <property type="term" value="F:ATP binding"/>
    <property type="evidence" value="ECO:0007669"/>
    <property type="project" value="UniProtKB-KW"/>
</dbReference>
<dbReference type="EMBL" id="CM002292">
    <property type="protein sequence ID" value="ESW21920.1"/>
    <property type="molecule type" value="Genomic_DNA"/>
</dbReference>
<comment type="catalytic activity">
    <reaction evidence="19">
        <text>L-seryl-[protein] + ATP = O-phospho-L-seryl-[protein] + ADP + H(+)</text>
        <dbReference type="Rhea" id="RHEA:17989"/>
        <dbReference type="Rhea" id="RHEA-COMP:9863"/>
        <dbReference type="Rhea" id="RHEA-COMP:11604"/>
        <dbReference type="ChEBI" id="CHEBI:15378"/>
        <dbReference type="ChEBI" id="CHEBI:29999"/>
        <dbReference type="ChEBI" id="CHEBI:30616"/>
        <dbReference type="ChEBI" id="CHEBI:83421"/>
        <dbReference type="ChEBI" id="CHEBI:456216"/>
        <dbReference type="EC" id="2.7.11.1"/>
    </reaction>
</comment>
<keyword evidence="10" id="KW-0547">Nucleotide-binding</keyword>
<dbReference type="AlphaFoldDB" id="V7BXZ6"/>